<proteinExistence type="predicted"/>
<name>A0AAD6VIJ2_9AGAR</name>
<keyword evidence="3" id="KW-1185">Reference proteome</keyword>
<gene>
    <name evidence="2" type="ORF">GGX14DRAFT_393462</name>
</gene>
<evidence type="ECO:0000313" key="2">
    <source>
        <dbReference type="EMBL" id="KAJ7212562.1"/>
    </source>
</evidence>
<feature type="transmembrane region" description="Helical" evidence="1">
    <location>
        <begin position="97"/>
        <end position="119"/>
    </location>
</feature>
<sequence>MCLQPVFKRSRKQSKRSGRCLRGADACGRHGGDCRGGDCAEAARARRAADGGEVEPVLEARDAGSGRGKKAASARRWCGKGECARGGADGGVGASSILLALAIIVITRPFQLTVIRFFIRMLSGKELQQQLLRIKYLVGATSFWRIFYLSPRKEARACKEAISYGSHSSWATVAAVTDENLSDDVIHYINPSLRLNKA</sequence>
<reference evidence="2" key="1">
    <citation type="submission" date="2023-03" db="EMBL/GenBank/DDBJ databases">
        <title>Massive genome expansion in bonnet fungi (Mycena s.s.) driven by repeated elements and novel gene families across ecological guilds.</title>
        <authorList>
            <consortium name="Lawrence Berkeley National Laboratory"/>
            <person name="Harder C.B."/>
            <person name="Miyauchi S."/>
            <person name="Viragh M."/>
            <person name="Kuo A."/>
            <person name="Thoen E."/>
            <person name="Andreopoulos B."/>
            <person name="Lu D."/>
            <person name="Skrede I."/>
            <person name="Drula E."/>
            <person name="Henrissat B."/>
            <person name="Morin E."/>
            <person name="Kohler A."/>
            <person name="Barry K."/>
            <person name="LaButti K."/>
            <person name="Morin E."/>
            <person name="Salamov A."/>
            <person name="Lipzen A."/>
            <person name="Mereny Z."/>
            <person name="Hegedus B."/>
            <person name="Baldrian P."/>
            <person name="Stursova M."/>
            <person name="Weitz H."/>
            <person name="Taylor A."/>
            <person name="Grigoriev I.V."/>
            <person name="Nagy L.G."/>
            <person name="Martin F."/>
            <person name="Kauserud H."/>
        </authorList>
    </citation>
    <scope>NUCLEOTIDE SEQUENCE</scope>
    <source>
        <strain evidence="2">9144</strain>
    </source>
</reference>
<keyword evidence="1" id="KW-0812">Transmembrane</keyword>
<evidence type="ECO:0000313" key="3">
    <source>
        <dbReference type="Proteomes" id="UP001219525"/>
    </source>
</evidence>
<dbReference type="Proteomes" id="UP001219525">
    <property type="component" value="Unassembled WGS sequence"/>
</dbReference>
<dbReference type="AlphaFoldDB" id="A0AAD6VIJ2"/>
<accession>A0AAD6VIJ2</accession>
<evidence type="ECO:0000256" key="1">
    <source>
        <dbReference type="SAM" id="Phobius"/>
    </source>
</evidence>
<keyword evidence="1" id="KW-1133">Transmembrane helix</keyword>
<organism evidence="2 3">
    <name type="scientific">Mycena pura</name>
    <dbReference type="NCBI Taxonomy" id="153505"/>
    <lineage>
        <taxon>Eukaryota</taxon>
        <taxon>Fungi</taxon>
        <taxon>Dikarya</taxon>
        <taxon>Basidiomycota</taxon>
        <taxon>Agaricomycotina</taxon>
        <taxon>Agaricomycetes</taxon>
        <taxon>Agaricomycetidae</taxon>
        <taxon>Agaricales</taxon>
        <taxon>Marasmiineae</taxon>
        <taxon>Mycenaceae</taxon>
        <taxon>Mycena</taxon>
    </lineage>
</organism>
<comment type="caution">
    <text evidence="2">The sequence shown here is derived from an EMBL/GenBank/DDBJ whole genome shotgun (WGS) entry which is preliminary data.</text>
</comment>
<keyword evidence="1" id="KW-0472">Membrane</keyword>
<dbReference type="EMBL" id="JARJCW010000023">
    <property type="protein sequence ID" value="KAJ7212562.1"/>
    <property type="molecule type" value="Genomic_DNA"/>
</dbReference>
<protein>
    <submittedName>
        <fullName evidence="2">Uncharacterized protein</fullName>
    </submittedName>
</protein>